<organism evidence="1 2">
    <name type="scientific">Melastoma candidum</name>
    <dbReference type="NCBI Taxonomy" id="119954"/>
    <lineage>
        <taxon>Eukaryota</taxon>
        <taxon>Viridiplantae</taxon>
        <taxon>Streptophyta</taxon>
        <taxon>Embryophyta</taxon>
        <taxon>Tracheophyta</taxon>
        <taxon>Spermatophyta</taxon>
        <taxon>Magnoliopsida</taxon>
        <taxon>eudicotyledons</taxon>
        <taxon>Gunneridae</taxon>
        <taxon>Pentapetalae</taxon>
        <taxon>rosids</taxon>
        <taxon>malvids</taxon>
        <taxon>Myrtales</taxon>
        <taxon>Melastomataceae</taxon>
        <taxon>Melastomatoideae</taxon>
        <taxon>Melastomateae</taxon>
        <taxon>Melastoma</taxon>
    </lineage>
</organism>
<dbReference type="Proteomes" id="UP001057402">
    <property type="component" value="Chromosome 12"/>
</dbReference>
<name>A0ACB9L326_9MYRT</name>
<protein>
    <submittedName>
        <fullName evidence="1">Uncharacterized protein</fullName>
    </submittedName>
</protein>
<proteinExistence type="predicted"/>
<evidence type="ECO:0000313" key="2">
    <source>
        <dbReference type="Proteomes" id="UP001057402"/>
    </source>
</evidence>
<keyword evidence="2" id="KW-1185">Reference proteome</keyword>
<comment type="caution">
    <text evidence="1">The sequence shown here is derived from an EMBL/GenBank/DDBJ whole genome shotgun (WGS) entry which is preliminary data.</text>
</comment>
<accession>A0ACB9L326</accession>
<reference evidence="2" key="1">
    <citation type="journal article" date="2023" name="Front. Plant Sci.">
        <title>Chromosomal-level genome assembly of Melastoma candidum provides insights into trichome evolution.</title>
        <authorList>
            <person name="Zhong Y."/>
            <person name="Wu W."/>
            <person name="Sun C."/>
            <person name="Zou P."/>
            <person name="Liu Y."/>
            <person name="Dai S."/>
            <person name="Zhou R."/>
        </authorList>
    </citation>
    <scope>NUCLEOTIDE SEQUENCE [LARGE SCALE GENOMIC DNA]</scope>
</reference>
<sequence>MSGYALAIDVVLEELVNNTATNGYKCIYDGVPGFPHEEKQSRGQFLENGKHSEMSPGNQGRGAGRLDKHEKPVDELTSSVQAEQLAWDELKEAQNAEIERLHRSLPAMRTKVDEATTLLLTKIGIAQKIIKDALQLMTSLRDLVHNAELIKTVNDELEHLKVGF</sequence>
<evidence type="ECO:0000313" key="1">
    <source>
        <dbReference type="EMBL" id="KAI4303719.1"/>
    </source>
</evidence>
<gene>
    <name evidence="1" type="ORF">MLD38_039317</name>
</gene>
<dbReference type="EMBL" id="CM042891">
    <property type="protein sequence ID" value="KAI4303719.1"/>
    <property type="molecule type" value="Genomic_DNA"/>
</dbReference>